<keyword evidence="6 8" id="KW-0238">DNA-binding</keyword>
<evidence type="ECO:0000256" key="9">
    <source>
        <dbReference type="PIRSR" id="PIRSR037404-1"/>
    </source>
</evidence>
<evidence type="ECO:0000313" key="16">
    <source>
        <dbReference type="Proteomes" id="UP000822688"/>
    </source>
</evidence>
<evidence type="ECO:0000259" key="14">
    <source>
        <dbReference type="PROSITE" id="PS51038"/>
    </source>
</evidence>
<evidence type="ECO:0000256" key="2">
    <source>
        <dbReference type="ARBA" id="ARBA00022603"/>
    </source>
</evidence>
<dbReference type="EMBL" id="CM026423">
    <property type="protein sequence ID" value="KAG0582860.1"/>
    <property type="molecule type" value="Genomic_DNA"/>
</dbReference>
<dbReference type="EMBL" id="CM026423">
    <property type="protein sequence ID" value="KAG0582862.1"/>
    <property type="molecule type" value="Genomic_DNA"/>
</dbReference>
<dbReference type="EMBL" id="CM026423">
    <property type="protein sequence ID" value="KAG0582859.1"/>
    <property type="molecule type" value="Genomic_DNA"/>
</dbReference>
<dbReference type="Pfam" id="PF00145">
    <property type="entry name" value="DNA_methylase"/>
    <property type="match status" value="2"/>
</dbReference>
<feature type="compositionally biased region" description="Acidic residues" evidence="13">
    <location>
        <begin position="728"/>
        <end position="742"/>
    </location>
</feature>
<feature type="compositionally biased region" description="Basic and acidic residues" evidence="13">
    <location>
        <begin position="717"/>
        <end position="727"/>
    </location>
</feature>
<dbReference type="InterPro" id="IPR031303">
    <property type="entry name" value="C5_meth_CS"/>
</dbReference>
<dbReference type="InterPro" id="IPR001525">
    <property type="entry name" value="C5_MeTfrase"/>
</dbReference>
<dbReference type="PROSITE" id="PS00094">
    <property type="entry name" value="C5_MTASE_1"/>
    <property type="match status" value="1"/>
</dbReference>
<evidence type="ECO:0000313" key="15">
    <source>
        <dbReference type="EMBL" id="KAG0582860.1"/>
    </source>
</evidence>
<keyword evidence="16" id="KW-1185">Reference proteome</keyword>
<dbReference type="GO" id="GO:0005634">
    <property type="term" value="C:nucleus"/>
    <property type="evidence" value="ECO:0007669"/>
    <property type="project" value="UniProtKB-SubCell"/>
</dbReference>
<dbReference type="EC" id="2.1.1.37" evidence="8"/>
<dbReference type="EMBL" id="CM026423">
    <property type="protein sequence ID" value="KAG0582861.1"/>
    <property type="molecule type" value="Genomic_DNA"/>
</dbReference>
<dbReference type="InterPro" id="IPR043151">
    <property type="entry name" value="BAH_sf"/>
</dbReference>
<feature type="domain" description="BAH" evidence="14">
    <location>
        <begin position="947"/>
        <end position="1088"/>
    </location>
</feature>
<gene>
    <name evidence="15" type="ORF">KC19_3G091800</name>
</gene>
<dbReference type="GO" id="GO:0044027">
    <property type="term" value="P:negative regulation of gene expression via chromosomal CpG island methylation"/>
    <property type="evidence" value="ECO:0007669"/>
    <property type="project" value="TreeGrafter"/>
</dbReference>
<keyword evidence="5" id="KW-0677">Repeat</keyword>
<dbReference type="SMART" id="SM00439">
    <property type="entry name" value="BAH"/>
    <property type="match status" value="2"/>
</dbReference>
<dbReference type="Pfam" id="PF01426">
    <property type="entry name" value="BAH"/>
    <property type="match status" value="2"/>
</dbReference>
<dbReference type="Pfam" id="PF12047">
    <property type="entry name" value="DNMT1-RFD"/>
    <property type="match status" value="2"/>
</dbReference>
<evidence type="ECO:0000256" key="10">
    <source>
        <dbReference type="PROSITE-ProRule" id="PRU01016"/>
    </source>
</evidence>
<feature type="domain" description="BAH" evidence="14">
    <location>
        <begin position="771"/>
        <end position="908"/>
    </location>
</feature>
<dbReference type="PANTHER" id="PTHR10629:SF52">
    <property type="entry name" value="DNA (CYTOSINE-5)-METHYLTRANSFERASE 1"/>
    <property type="match status" value="1"/>
</dbReference>
<dbReference type="Gene3D" id="3.40.50.150">
    <property type="entry name" value="Vaccinia Virus protein VP39"/>
    <property type="match status" value="1"/>
</dbReference>
<dbReference type="PIRSF" id="PIRSF037404">
    <property type="entry name" value="DNMT1"/>
    <property type="match status" value="1"/>
</dbReference>
<evidence type="ECO:0000256" key="8">
    <source>
        <dbReference type="PIRNR" id="PIRNR037404"/>
    </source>
</evidence>
<keyword evidence="4 8" id="KW-0949">S-adenosyl-L-methionine</keyword>
<dbReference type="GO" id="GO:0003886">
    <property type="term" value="F:DNA (cytosine-5-)-methyltransferase activity"/>
    <property type="evidence" value="ECO:0007669"/>
    <property type="project" value="UniProtKB-UniRule"/>
</dbReference>
<organism evidence="15 16">
    <name type="scientific">Ceratodon purpureus</name>
    <name type="common">Fire moss</name>
    <name type="synonym">Dicranum purpureum</name>
    <dbReference type="NCBI Taxonomy" id="3225"/>
    <lineage>
        <taxon>Eukaryota</taxon>
        <taxon>Viridiplantae</taxon>
        <taxon>Streptophyta</taxon>
        <taxon>Embryophyta</taxon>
        <taxon>Bryophyta</taxon>
        <taxon>Bryophytina</taxon>
        <taxon>Bryopsida</taxon>
        <taxon>Dicranidae</taxon>
        <taxon>Pseudoditrichales</taxon>
        <taxon>Ditrichaceae</taxon>
        <taxon>Ceratodon</taxon>
    </lineage>
</organism>
<dbReference type="InterPro" id="IPR050390">
    <property type="entry name" value="C5-Methyltransferase"/>
</dbReference>
<dbReference type="FunFam" id="3.40.50.150:FF:000108">
    <property type="entry name" value="DNA (cytosine-5)-methyltransferase"/>
    <property type="match status" value="1"/>
</dbReference>
<dbReference type="PRINTS" id="PR00105">
    <property type="entry name" value="C5METTRFRASE"/>
</dbReference>
<accession>A0A8T0IGK6</accession>
<dbReference type="InterPro" id="IPR018117">
    <property type="entry name" value="C5_DNA_meth_AS"/>
</dbReference>
<dbReference type="InterPro" id="IPR001025">
    <property type="entry name" value="BAH_dom"/>
</dbReference>
<name>A0A8T0IGK6_CERPU</name>
<feature type="region of interest" description="Disordered" evidence="13">
    <location>
        <begin position="1"/>
        <end position="84"/>
    </location>
</feature>
<feature type="active site" evidence="9 10">
    <location>
        <position position="1241"/>
    </location>
</feature>
<evidence type="ECO:0000256" key="3">
    <source>
        <dbReference type="ARBA" id="ARBA00022679"/>
    </source>
</evidence>
<feature type="compositionally biased region" description="Acidic residues" evidence="13">
    <location>
        <begin position="44"/>
        <end position="53"/>
    </location>
</feature>
<sequence>MADVQVAASETAMKMATDGGASKLKLKAKPKPKAAGRKQRKADSDDDEFEPEADTVVSTKKRKGEDVAPVSRARPKRAAASSSLKEVHTKIEAEYVKPKEEKMAMTEPEALALTSREKDESRLLIDFAFHDDDGEAQPIEVVGSQEVYVTCLVLPNITPIVKSKGVLCQFMGPVVEWGFENYDKGEPSVFIGTGLAYYTLVQPSGKYKKHYNLLLEKAIVCVEVYRALSSSTGGDPELGLNDLFARVSRSLRSGKQSVSQFFTRDYLIEQGSFIAGQLRALDANADDEDQLFSGLPAIDALESECSKRTAPIWAVDVKPGTLKIKDVSGSNSKGANSGPEEMELEMGADEKLARHLQEMENRKLASRQNRNQPAGKRPKVYIKINEAEIATDYPLPAYYKAEEEETDEYIFFDDDNALLAPHELPQRMLHDWTLYNSDSRLVSLELLPMLSGVETDVEIFGSGMMTEDDGSAFTFDEEEEEEASSLAMTTTSSSNGNGSIQNGSGSSQNGNGVPQGIRLYLSAIKEWMIEFGAGMVFMSIRTDGAWYRLGKPSRQYKPWYTPVLRTARLAIKVITMLKQQQRIARLSFSDILKRLIEQLKEDPKFNFIKVADVERYLVVHGQIILQQFAEYPEEQIRRSAFVTGLMTKMEEKQHVKLLVSKKTVIKKGRNLNPRAHLQPDAKKNKPMRATTTALVNRIWSNYYAKYNLSDDIPTEVKDEPVVTKEEKLEEAEDEDDEEEDDPTPLAPKPYEKKTEQIRLTQAAKKAKAEVSKIAVGDAVLVNLDEYTHESEQLPSMLLVEYFWKLEDGTTMLHGRGLIAADETVLGNAGDDREVFLTSSCADVEVSGVQKVVVVMKRRSEGFADRRANALKDEADRARAKEREMQGLPKEFFCRAVYSPDKGAFLSLPTEGLAVGNGSCKACILRNEEKELKANKLLDGGGFRLEGVEYKIGDYLYLEPTVFKSLENKDGPENEVIFKGGRNKGLRPFAVCQLLSVQKTAKNILSTKMNVQRFYRPDDFGTHRGYTADIHEVYYSEDTATVEISNIRGRCEVLRPGPVLESAVKAGASNLFFCSRFCDPKTGTVKQLPATVKLSTYSRHADSNAVAELKAKAKGKGKAVEEDCPPPSAVTSHENTLSTLDIFAGCGGLSEGLRQAGVATTKWAIEYESPAADAFKLNHPETEVFCENCNVILRSIMEQGGDADDCQSTPEAEQMASAFGDEKKKLLPKQGEVDFINGGPPCQGFSGMNRFNTGLWSKVQCEMILGFLSYAEYFRPRYFLLENVRNFVSFNKGQTFRLTLATLLDMGYQVRFGVLQAGNYGVSQSRKRAFIWAAAPDEILPEWPEPLHVFGSSQLKITLPGGVSYAAVRDAGKGAPLRSITVKDTIYDLPPVENGASKEDIKYSDPPVSWFQKQIRGDETVLYDHISKEMNELNLERCKRIPKYPGADWRTLPDIKIKLSTGSSVDLIPWCLPNTAARHNQWKGLYGRLDWDGNFPTSVTDPQPMGKVGMCFHPEQDRIVTVRECARSQGFPDGYKFSGNIQSKHRQIGNAVPPPLARALGVMLKEAMHSRAGR</sequence>
<feature type="compositionally biased region" description="Low complexity" evidence="13">
    <location>
        <begin position="484"/>
        <end position="510"/>
    </location>
</feature>
<evidence type="ECO:0000256" key="7">
    <source>
        <dbReference type="ARBA" id="ARBA00023242"/>
    </source>
</evidence>
<evidence type="ECO:0000256" key="5">
    <source>
        <dbReference type="ARBA" id="ARBA00022737"/>
    </source>
</evidence>
<keyword evidence="7 8" id="KW-0539">Nucleus</keyword>
<dbReference type="PROSITE" id="PS00095">
    <property type="entry name" value="C5_MTASE_2"/>
    <property type="match status" value="1"/>
</dbReference>
<dbReference type="InterPro" id="IPR022702">
    <property type="entry name" value="Cytosine_MeTrfase1_RFD"/>
</dbReference>
<dbReference type="FunFam" id="3.90.120.10:FF:000002">
    <property type="entry name" value="DNA (cytosine-5)-methyltransferase"/>
    <property type="match status" value="1"/>
</dbReference>
<dbReference type="SUPFAM" id="SSF53335">
    <property type="entry name" value="S-adenosyl-L-methionine-dependent methyltransferases"/>
    <property type="match status" value="1"/>
</dbReference>
<dbReference type="Gene3D" id="3.90.120.10">
    <property type="entry name" value="DNA Methylase, subunit A, domain 2"/>
    <property type="match status" value="2"/>
</dbReference>
<dbReference type="FunFam" id="3.40.50.150:FF:000128">
    <property type="entry name" value="DNA (cytosine-5)-methyltransferase"/>
    <property type="match status" value="1"/>
</dbReference>
<dbReference type="NCBIfam" id="TIGR00675">
    <property type="entry name" value="dcm"/>
    <property type="match status" value="1"/>
</dbReference>
<comment type="caution">
    <text evidence="15">The sequence shown here is derived from an EMBL/GenBank/DDBJ whole genome shotgun (WGS) entry which is preliminary data.</text>
</comment>
<reference evidence="15" key="1">
    <citation type="submission" date="2020-06" db="EMBL/GenBank/DDBJ databases">
        <title>WGS assembly of Ceratodon purpureus strain R40.</title>
        <authorList>
            <person name="Carey S.B."/>
            <person name="Jenkins J."/>
            <person name="Shu S."/>
            <person name="Lovell J.T."/>
            <person name="Sreedasyam A."/>
            <person name="Maumus F."/>
            <person name="Tiley G.P."/>
            <person name="Fernandez-Pozo N."/>
            <person name="Barry K."/>
            <person name="Chen C."/>
            <person name="Wang M."/>
            <person name="Lipzen A."/>
            <person name="Daum C."/>
            <person name="Saski C.A."/>
            <person name="Payton A.C."/>
            <person name="Mcbreen J.C."/>
            <person name="Conrad R.E."/>
            <person name="Kollar L.M."/>
            <person name="Olsson S."/>
            <person name="Huttunen S."/>
            <person name="Landis J.B."/>
            <person name="Wickett N.J."/>
            <person name="Johnson M.G."/>
            <person name="Rensing S.A."/>
            <person name="Grimwood J."/>
            <person name="Schmutz J."/>
            <person name="Mcdaniel S.F."/>
        </authorList>
    </citation>
    <scope>NUCLEOTIDE SEQUENCE</scope>
    <source>
        <strain evidence="15">R40</strain>
    </source>
</reference>
<keyword evidence="2 8" id="KW-0489">Methyltransferase</keyword>
<feature type="region of interest" description="Disordered" evidence="13">
    <location>
        <begin position="474"/>
        <end position="510"/>
    </location>
</feature>
<keyword evidence="3 8" id="KW-0808">Transferase</keyword>
<dbReference type="GO" id="GO:0003682">
    <property type="term" value="F:chromatin binding"/>
    <property type="evidence" value="ECO:0007669"/>
    <property type="project" value="UniProtKB-UniRule"/>
</dbReference>
<evidence type="ECO:0000256" key="6">
    <source>
        <dbReference type="ARBA" id="ARBA00023125"/>
    </source>
</evidence>
<dbReference type="EMBL" id="CM026423">
    <property type="protein sequence ID" value="KAG0582863.1"/>
    <property type="molecule type" value="Genomic_DNA"/>
</dbReference>
<dbReference type="GO" id="GO:0006346">
    <property type="term" value="P:DNA methylation-dependent constitutive heterochromatin formation"/>
    <property type="evidence" value="ECO:0007669"/>
    <property type="project" value="InterPro"/>
</dbReference>
<dbReference type="InterPro" id="IPR029063">
    <property type="entry name" value="SAM-dependent_MTases_sf"/>
</dbReference>
<dbReference type="Gene3D" id="2.30.30.490">
    <property type="match status" value="2"/>
</dbReference>
<feature type="compositionally biased region" description="Low complexity" evidence="13">
    <location>
        <begin position="67"/>
        <end position="83"/>
    </location>
</feature>
<protein>
    <recommendedName>
        <fullName evidence="8">DNA (cytosine-5)-methyltransferase</fullName>
        <ecNumber evidence="8">2.1.1.37</ecNumber>
    </recommendedName>
</protein>
<dbReference type="GO" id="GO:0032259">
    <property type="term" value="P:methylation"/>
    <property type="evidence" value="ECO:0007669"/>
    <property type="project" value="UniProtKB-KW"/>
</dbReference>
<dbReference type="GO" id="GO:0003677">
    <property type="term" value="F:DNA binding"/>
    <property type="evidence" value="ECO:0007669"/>
    <property type="project" value="UniProtKB-KW"/>
</dbReference>
<dbReference type="PROSITE" id="PS51679">
    <property type="entry name" value="SAM_MT_C5"/>
    <property type="match status" value="1"/>
</dbReference>
<comment type="subcellular location">
    <subcellularLocation>
        <location evidence="1 8">Nucleus</location>
    </subcellularLocation>
</comment>
<proteinExistence type="inferred from homology"/>
<evidence type="ECO:0000256" key="12">
    <source>
        <dbReference type="RuleBase" id="RU000417"/>
    </source>
</evidence>
<comment type="catalytic activity">
    <reaction evidence="8 12">
        <text>a 2'-deoxycytidine in DNA + S-adenosyl-L-methionine = a 5-methyl-2'-deoxycytidine in DNA + S-adenosyl-L-homocysteine + H(+)</text>
        <dbReference type="Rhea" id="RHEA:13681"/>
        <dbReference type="Rhea" id="RHEA-COMP:11369"/>
        <dbReference type="Rhea" id="RHEA-COMP:11370"/>
        <dbReference type="ChEBI" id="CHEBI:15378"/>
        <dbReference type="ChEBI" id="CHEBI:57856"/>
        <dbReference type="ChEBI" id="CHEBI:59789"/>
        <dbReference type="ChEBI" id="CHEBI:85452"/>
        <dbReference type="ChEBI" id="CHEBI:85454"/>
        <dbReference type="EC" id="2.1.1.37"/>
    </reaction>
</comment>
<feature type="region of interest" description="Disordered" evidence="13">
    <location>
        <begin position="717"/>
        <end position="753"/>
    </location>
</feature>
<evidence type="ECO:0000256" key="13">
    <source>
        <dbReference type="SAM" id="MobiDB-lite"/>
    </source>
</evidence>
<dbReference type="PANTHER" id="PTHR10629">
    <property type="entry name" value="CYTOSINE-SPECIFIC METHYLTRANSFERASE"/>
    <property type="match status" value="1"/>
</dbReference>
<feature type="compositionally biased region" description="Acidic residues" evidence="13">
    <location>
        <begin position="474"/>
        <end position="483"/>
    </location>
</feature>
<comment type="similarity">
    <text evidence="8 10 11">Belongs to the class I-like SAM-binding methyltransferase superfamily. C5-methyltransferase family.</text>
</comment>
<evidence type="ECO:0000256" key="1">
    <source>
        <dbReference type="ARBA" id="ARBA00004123"/>
    </source>
</evidence>
<evidence type="ECO:0000256" key="4">
    <source>
        <dbReference type="ARBA" id="ARBA00022691"/>
    </source>
</evidence>
<dbReference type="Proteomes" id="UP000822688">
    <property type="component" value="Chromosome 3"/>
</dbReference>
<evidence type="ECO:0000256" key="11">
    <source>
        <dbReference type="RuleBase" id="RU000416"/>
    </source>
</evidence>
<feature type="compositionally biased region" description="Basic residues" evidence="13">
    <location>
        <begin position="24"/>
        <end position="40"/>
    </location>
</feature>
<dbReference type="PROSITE" id="PS51038">
    <property type="entry name" value="BAH"/>
    <property type="match status" value="2"/>
</dbReference>